<keyword evidence="2" id="KW-0238">DNA-binding</keyword>
<organism evidence="5 6">
    <name type="scientific">Aeromonas molluscorum 848</name>
    <dbReference type="NCBI Taxonomy" id="1268236"/>
    <lineage>
        <taxon>Bacteria</taxon>
        <taxon>Pseudomonadati</taxon>
        <taxon>Pseudomonadota</taxon>
        <taxon>Gammaproteobacteria</taxon>
        <taxon>Aeromonadales</taxon>
        <taxon>Aeromonadaceae</taxon>
        <taxon>Aeromonas</taxon>
    </lineage>
</organism>
<dbReference type="InterPro" id="IPR019885">
    <property type="entry name" value="Tscrpt_reg_HTH_AsnC-type_CS"/>
</dbReference>
<dbReference type="Pfam" id="PF01037">
    <property type="entry name" value="AsnC_trans_reg"/>
    <property type="match status" value="1"/>
</dbReference>
<dbReference type="PROSITE" id="PS50956">
    <property type="entry name" value="HTH_ASNC_2"/>
    <property type="match status" value="1"/>
</dbReference>
<accession>R1F422</accession>
<dbReference type="RefSeq" id="WP_005903051.1">
    <property type="nucleotide sequence ID" value="NZ_AQGQ01000090.1"/>
</dbReference>
<dbReference type="Pfam" id="PF13404">
    <property type="entry name" value="HTH_AsnC-type"/>
    <property type="match status" value="1"/>
</dbReference>
<dbReference type="InterPro" id="IPR011008">
    <property type="entry name" value="Dimeric_a/b-barrel"/>
</dbReference>
<dbReference type="EMBL" id="AQGQ01000090">
    <property type="protein sequence ID" value="EOD54663.1"/>
    <property type="molecule type" value="Genomic_DNA"/>
</dbReference>
<dbReference type="InterPro" id="IPR019888">
    <property type="entry name" value="Tscrpt_reg_AsnC-like"/>
</dbReference>
<protein>
    <submittedName>
        <fullName evidence="5">AsnC family transcriptional regulator</fullName>
    </submittedName>
</protein>
<dbReference type="InterPro" id="IPR019887">
    <property type="entry name" value="Tscrpt_reg_AsnC/Lrp_C"/>
</dbReference>
<evidence type="ECO:0000259" key="4">
    <source>
        <dbReference type="PROSITE" id="PS50956"/>
    </source>
</evidence>
<evidence type="ECO:0000313" key="5">
    <source>
        <dbReference type="EMBL" id="EOD54663.1"/>
    </source>
</evidence>
<name>R1F422_9GAMM</name>
<dbReference type="PROSITE" id="PS00519">
    <property type="entry name" value="HTH_ASNC_1"/>
    <property type="match status" value="1"/>
</dbReference>
<dbReference type="SUPFAM" id="SSF46785">
    <property type="entry name" value="Winged helix' DNA-binding domain"/>
    <property type="match status" value="1"/>
</dbReference>
<dbReference type="Proteomes" id="UP000013526">
    <property type="component" value="Unassembled WGS sequence"/>
</dbReference>
<keyword evidence="1" id="KW-0805">Transcription regulation</keyword>
<evidence type="ECO:0000256" key="3">
    <source>
        <dbReference type="ARBA" id="ARBA00023163"/>
    </source>
</evidence>
<dbReference type="PANTHER" id="PTHR30154">
    <property type="entry name" value="LEUCINE-RESPONSIVE REGULATORY PROTEIN"/>
    <property type="match status" value="1"/>
</dbReference>
<keyword evidence="6" id="KW-1185">Reference proteome</keyword>
<dbReference type="InterPro" id="IPR000485">
    <property type="entry name" value="AsnC-type_HTH_dom"/>
</dbReference>
<feature type="domain" description="HTH asnC-type" evidence="4">
    <location>
        <begin position="7"/>
        <end position="68"/>
    </location>
</feature>
<comment type="caution">
    <text evidence="5">The sequence shown here is derived from an EMBL/GenBank/DDBJ whole genome shotgun (WGS) entry which is preliminary data.</text>
</comment>
<dbReference type="GO" id="GO:0005829">
    <property type="term" value="C:cytosol"/>
    <property type="evidence" value="ECO:0007669"/>
    <property type="project" value="TreeGrafter"/>
</dbReference>
<dbReference type="AlphaFoldDB" id="R1F422"/>
<dbReference type="InterPro" id="IPR036388">
    <property type="entry name" value="WH-like_DNA-bd_sf"/>
</dbReference>
<dbReference type="InterPro" id="IPR036390">
    <property type="entry name" value="WH_DNA-bd_sf"/>
</dbReference>
<dbReference type="SUPFAM" id="SSF54909">
    <property type="entry name" value="Dimeric alpha+beta barrel"/>
    <property type="match status" value="1"/>
</dbReference>
<dbReference type="Gene3D" id="1.10.10.10">
    <property type="entry name" value="Winged helix-like DNA-binding domain superfamily/Winged helix DNA-binding domain"/>
    <property type="match status" value="1"/>
</dbReference>
<proteinExistence type="predicted"/>
<gene>
    <name evidence="5" type="ORF">G113_13099</name>
</gene>
<dbReference type="GO" id="GO:0043565">
    <property type="term" value="F:sequence-specific DNA binding"/>
    <property type="evidence" value="ECO:0007669"/>
    <property type="project" value="InterPro"/>
</dbReference>
<dbReference type="GO" id="GO:0043200">
    <property type="term" value="P:response to amino acid"/>
    <property type="evidence" value="ECO:0007669"/>
    <property type="project" value="TreeGrafter"/>
</dbReference>
<dbReference type="Gene3D" id="3.30.70.920">
    <property type="match status" value="1"/>
</dbReference>
<dbReference type="PATRIC" id="fig|1268236.3.peg.2575"/>
<reference evidence="5 6" key="1">
    <citation type="journal article" date="2013" name="Genome Announc.">
        <title>Draft Genome Sequence of Aeromonas molluscorum Strain 848TT, Isolated from Bivalve Molluscs.</title>
        <authorList>
            <person name="Spataro N."/>
            <person name="Farfan M."/>
            <person name="Albarral V."/>
            <person name="Sanglas A."/>
            <person name="Loren J.G."/>
            <person name="Fuste M.C."/>
            <person name="Bosch E."/>
        </authorList>
    </citation>
    <scope>NUCLEOTIDE SEQUENCE [LARGE SCALE GENOMIC DNA]</scope>
    <source>
        <strain evidence="5 6">848</strain>
    </source>
</reference>
<dbReference type="PANTHER" id="PTHR30154:SF34">
    <property type="entry name" value="TRANSCRIPTIONAL REGULATOR AZLB"/>
    <property type="match status" value="1"/>
</dbReference>
<evidence type="ECO:0000256" key="1">
    <source>
        <dbReference type="ARBA" id="ARBA00023015"/>
    </source>
</evidence>
<sequence length="155" mass="17324">METTKMLDRIDLQLLRLLQQDGRLSTVELAQQVGLSASPCARRLKRLEGEGHIQGYRAILAREKLGLGITVFVNVRLSQHKEALVEAFEQAVSAMGELISCHTVSGTYDYLLEVVVPDLPAYEQWVRRLQSLAMVNDINSHFAIRAVKVMGPLPI</sequence>
<dbReference type="PRINTS" id="PR00033">
    <property type="entry name" value="HTHASNC"/>
</dbReference>
<evidence type="ECO:0000313" key="6">
    <source>
        <dbReference type="Proteomes" id="UP000013526"/>
    </source>
</evidence>
<keyword evidence="3" id="KW-0804">Transcription</keyword>
<evidence type="ECO:0000256" key="2">
    <source>
        <dbReference type="ARBA" id="ARBA00023125"/>
    </source>
</evidence>
<dbReference type="SMART" id="SM00344">
    <property type="entry name" value="HTH_ASNC"/>
    <property type="match status" value="1"/>
</dbReference>